<feature type="compositionally biased region" description="Low complexity" evidence="1">
    <location>
        <begin position="68"/>
        <end position="91"/>
    </location>
</feature>
<organism evidence="2 3">
    <name type="scientific">Candida albicans (strain WO-1)</name>
    <name type="common">Yeast</name>
    <dbReference type="NCBI Taxonomy" id="294748"/>
    <lineage>
        <taxon>Eukaryota</taxon>
        <taxon>Fungi</taxon>
        <taxon>Dikarya</taxon>
        <taxon>Ascomycota</taxon>
        <taxon>Saccharomycotina</taxon>
        <taxon>Pichiomycetes</taxon>
        <taxon>Debaryomycetaceae</taxon>
        <taxon>Candida/Lodderomyces clade</taxon>
        <taxon>Candida</taxon>
    </lineage>
</organism>
<dbReference type="OrthoDB" id="4024958at2759"/>
<evidence type="ECO:0000313" key="2">
    <source>
        <dbReference type="EMBL" id="EEQ43878.1"/>
    </source>
</evidence>
<dbReference type="EMBL" id="CM000309">
    <property type="protein sequence ID" value="EEQ43878.1"/>
    <property type="molecule type" value="Genomic_DNA"/>
</dbReference>
<accession>C4YMP7</accession>
<evidence type="ECO:0000256" key="1">
    <source>
        <dbReference type="SAM" id="MobiDB-lite"/>
    </source>
</evidence>
<proteinExistence type="predicted"/>
<reference evidence="2 3" key="1">
    <citation type="journal article" date="2009" name="Nature">
        <title>Evolution of pathogenicity and sexual reproduction in eight Candida genomes.</title>
        <authorList>
            <person name="Butler G."/>
            <person name="Rasmussen M.D."/>
            <person name="Lin M.F."/>
            <person name="Santos M.A."/>
            <person name="Sakthikumar S."/>
            <person name="Munro C.A."/>
            <person name="Rheinbay E."/>
            <person name="Grabherr M."/>
            <person name="Forche A."/>
            <person name="Reedy J.L."/>
            <person name="Agrafioti I."/>
            <person name="Arnaud M.B."/>
            <person name="Bates S."/>
            <person name="Brown A.J."/>
            <person name="Brunke S."/>
            <person name="Costanzo M.C."/>
            <person name="Fitzpatrick D.A."/>
            <person name="de Groot P.W."/>
            <person name="Harris D."/>
            <person name="Hoyer L.L."/>
            <person name="Hube B."/>
            <person name="Klis F.M."/>
            <person name="Kodira C."/>
            <person name="Lennard N."/>
            <person name="Logue M.E."/>
            <person name="Martin R."/>
            <person name="Neiman A.M."/>
            <person name="Nikolaou E."/>
            <person name="Quail M.A."/>
            <person name="Quinn J."/>
            <person name="Santos M.C."/>
            <person name="Schmitzberger F.F."/>
            <person name="Sherlock G."/>
            <person name="Shah P."/>
            <person name="Silverstein K.A."/>
            <person name="Skrzypek M.S."/>
            <person name="Soll D."/>
            <person name="Staggs R."/>
            <person name="Stansfield I."/>
            <person name="Stumpf M.P."/>
            <person name="Sudbery P.E."/>
            <person name="Srikantha T."/>
            <person name="Zeng Q."/>
            <person name="Berman J."/>
            <person name="Berriman M."/>
            <person name="Heitman J."/>
            <person name="Gow N.A."/>
            <person name="Lorenz M.C."/>
            <person name="Birren B.W."/>
            <person name="Kellis M."/>
            <person name="Cuomo C.A."/>
        </authorList>
    </citation>
    <scope>NUCLEOTIDE SEQUENCE [LARGE SCALE GENOMIC DNA]</scope>
    <source>
        <strain evidence="2 3">WO-1</strain>
    </source>
</reference>
<dbReference type="AlphaFoldDB" id="C4YMP7"/>
<protein>
    <submittedName>
        <fullName evidence="2">Uncharacterized protein</fullName>
    </submittedName>
</protein>
<feature type="compositionally biased region" description="Low complexity" evidence="1">
    <location>
        <begin position="100"/>
        <end position="112"/>
    </location>
</feature>
<dbReference type="HOGENOM" id="CLU_033730_0_0_1"/>
<sequence>MSTNTDPKTNKPRKFVVVVPESFLETKESSSQSKAQRKEQQKLLQKQKLIQIREKRKRKSQKQKKASSRSQAPSQEHQLHQQQQQVQTGNQEIANDQHHQQQQHQQQQQQQHFHNQGTGHNYALGFIQPTFDSQYPNKSPNVLASTDSSFPRLSSYDLKSKDSKYKRWTPRMDQLLIKLLSDVVHSYPRGAEPEMNKKAWLYVCKQLRYANPETVYSTYSKYSVSQHLSNVIQHRYKIWFQLMVHSKTITTGYSYKWNSTLGRFEIIDLITQSLILDSRQVKSILYGNTLSLPDLSQYNKSAIITNDFFLSDNLGYMSVYHNEILPVLAKLDSKYIEDIGIDGDIYTKVPKFDYPEGHNEYFKPLVPAKKPSNKRKKPEVFRQYLQTNGLHQYIEDDDQVGSSSTGMLQQFRRTSEEPIPLVFKEPIVDPSLRNTRIDANRSRLSSQRSQPPQPPQEPQLHTFRPMQQSQQQLHQSFSAHPQQNQNHHQEVQMSIEIENALASAAKAASDSPSARANKDSTPYYLKDAKWFNKLLQLYDSGHIRADEVLCVCEGVRDNKIPLFMLNVLDHGYYPTRTPNNQPARAHSEEISDEETANRIRDFMLPMVYNS</sequence>
<feature type="region of interest" description="Disordered" evidence="1">
    <location>
        <begin position="441"/>
        <end position="490"/>
    </location>
</feature>
<keyword evidence="3" id="KW-1185">Reference proteome</keyword>
<name>C4YMP7_CANAW</name>
<dbReference type="VEuPathDB" id="FungiDB:CAWG_02131"/>
<feature type="region of interest" description="Disordered" evidence="1">
    <location>
        <begin position="1"/>
        <end position="124"/>
    </location>
</feature>
<dbReference type="Proteomes" id="UP000001429">
    <property type="component" value="Chromosome R"/>
</dbReference>
<feature type="compositionally biased region" description="Basic residues" evidence="1">
    <location>
        <begin position="54"/>
        <end position="67"/>
    </location>
</feature>
<dbReference type="OMA" id="IPLFMLN"/>
<evidence type="ECO:0000313" key="3">
    <source>
        <dbReference type="Proteomes" id="UP000001429"/>
    </source>
</evidence>
<gene>
    <name evidence="2" type="ORF">CAWG_02131</name>
</gene>
<feature type="compositionally biased region" description="Low complexity" evidence="1">
    <location>
        <begin position="467"/>
        <end position="478"/>
    </location>
</feature>
<dbReference type="PaxDb" id="5476-C4YMP7"/>